<dbReference type="RefSeq" id="WP_344755855.1">
    <property type="nucleotide sequence ID" value="NZ_BAABBW010000005.1"/>
</dbReference>
<keyword evidence="1" id="KW-0472">Membrane</keyword>
<organism evidence="2 3">
    <name type="scientific">Gryllotalpicola koreensis</name>
    <dbReference type="NCBI Taxonomy" id="993086"/>
    <lineage>
        <taxon>Bacteria</taxon>
        <taxon>Bacillati</taxon>
        <taxon>Actinomycetota</taxon>
        <taxon>Actinomycetes</taxon>
        <taxon>Micrococcales</taxon>
        <taxon>Microbacteriaceae</taxon>
        <taxon>Gryllotalpicola</taxon>
    </lineage>
</organism>
<evidence type="ECO:0000313" key="3">
    <source>
        <dbReference type="Proteomes" id="UP001501079"/>
    </source>
</evidence>
<feature type="transmembrane region" description="Helical" evidence="1">
    <location>
        <begin position="56"/>
        <end position="78"/>
    </location>
</feature>
<name>A0ABP8A6T7_9MICO</name>
<evidence type="ECO:0000256" key="1">
    <source>
        <dbReference type="SAM" id="Phobius"/>
    </source>
</evidence>
<proteinExistence type="predicted"/>
<protein>
    <recommendedName>
        <fullName evidence="4">Vitamin K epoxide reductase domain-containing protein</fullName>
    </recommendedName>
</protein>
<evidence type="ECO:0000313" key="2">
    <source>
        <dbReference type="EMBL" id="GAA4178820.1"/>
    </source>
</evidence>
<comment type="caution">
    <text evidence="2">The sequence shown here is derived from an EMBL/GenBank/DDBJ whole genome shotgun (WGS) entry which is preliminary data.</text>
</comment>
<evidence type="ECO:0008006" key="4">
    <source>
        <dbReference type="Google" id="ProtNLM"/>
    </source>
</evidence>
<reference evidence="3" key="1">
    <citation type="journal article" date="2019" name="Int. J. Syst. Evol. Microbiol.">
        <title>The Global Catalogue of Microorganisms (GCM) 10K type strain sequencing project: providing services to taxonomists for standard genome sequencing and annotation.</title>
        <authorList>
            <consortium name="The Broad Institute Genomics Platform"/>
            <consortium name="The Broad Institute Genome Sequencing Center for Infectious Disease"/>
            <person name="Wu L."/>
            <person name="Ma J."/>
        </authorList>
    </citation>
    <scope>NUCLEOTIDE SEQUENCE [LARGE SCALE GENOMIC DNA]</scope>
    <source>
        <strain evidence="3">JCM 17591</strain>
    </source>
</reference>
<dbReference type="EMBL" id="BAABBW010000005">
    <property type="protein sequence ID" value="GAA4178820.1"/>
    <property type="molecule type" value="Genomic_DNA"/>
</dbReference>
<dbReference type="Proteomes" id="UP001501079">
    <property type="component" value="Unassembled WGS sequence"/>
</dbReference>
<keyword evidence="1" id="KW-0812">Transmembrane</keyword>
<sequence>MRMLGAVFLLLGLLAGLYGFWVLTNPAQPANAIVCVDPADPQCPDGLQRAHDSRTFALHLQGGLSLAVAWAFCVSAYLTNLKSRRSDVA</sequence>
<keyword evidence="3" id="KW-1185">Reference proteome</keyword>
<keyword evidence="1" id="KW-1133">Transmembrane helix</keyword>
<gene>
    <name evidence="2" type="ORF">GCM10022287_29900</name>
</gene>
<accession>A0ABP8A6T7</accession>